<evidence type="ECO:0000256" key="1">
    <source>
        <dbReference type="ARBA" id="ARBA00022490"/>
    </source>
</evidence>
<dbReference type="EMBL" id="BTRK01000001">
    <property type="protein sequence ID" value="GMR31951.1"/>
    <property type="molecule type" value="Genomic_DNA"/>
</dbReference>
<dbReference type="Pfam" id="PF10288">
    <property type="entry name" value="CTU2"/>
    <property type="match status" value="1"/>
</dbReference>
<dbReference type="GO" id="GO:0000049">
    <property type="term" value="F:tRNA binding"/>
    <property type="evidence" value="ECO:0007669"/>
    <property type="project" value="InterPro"/>
</dbReference>
<evidence type="ECO:0000313" key="3">
    <source>
        <dbReference type="EMBL" id="GMR31951.1"/>
    </source>
</evidence>
<keyword evidence="1" id="KW-0963">Cytoplasm</keyword>
<name>A0AAN4Z182_9BILA</name>
<dbReference type="Proteomes" id="UP001328107">
    <property type="component" value="Unassembled WGS sequence"/>
</dbReference>
<comment type="caution">
    <text evidence="3">The sequence shown here is derived from an EMBL/GenBank/DDBJ whole genome shotgun (WGS) entry which is preliminary data.</text>
</comment>
<sequence length="343" mass="37527">QHESMTKASLQCVKCSNPSTIAGAEGKNVAYCDGCYGEMLTHKFRSALGKRRVFKDGAAKEALVVSDGSSSSVFLLGQIRDAIQLNPHQRLVMQPTIVTIVSSVTEGVLARVAEKESLVVHLAAVMRPSEEKVLDKGRDAEEEIRGLAQLLSSCKSPTSRDEITRILKERLILRLAAELQLSTVLIADTADDLARLSLSALCIGRGGQISEMTGGVEKRKGLPTIVRPLKEIRSKEIAMGNRMFGWEKEVIYVEEDEMKKPMGYSIHKATEDFIETLHTEGFQATVSTVLSTSSKVHPDVNPSSLLCTLCLRTFSKDMVGLCPPCQSIMDEIPDWSGIAHLVQ</sequence>
<dbReference type="InterPro" id="IPR019407">
    <property type="entry name" value="CTU2"/>
</dbReference>
<dbReference type="AlphaFoldDB" id="A0AAN4Z182"/>
<organism evidence="3 4">
    <name type="scientific">Pristionchus mayeri</name>
    <dbReference type="NCBI Taxonomy" id="1317129"/>
    <lineage>
        <taxon>Eukaryota</taxon>
        <taxon>Metazoa</taxon>
        <taxon>Ecdysozoa</taxon>
        <taxon>Nematoda</taxon>
        <taxon>Chromadorea</taxon>
        <taxon>Rhabditida</taxon>
        <taxon>Rhabditina</taxon>
        <taxon>Diplogasteromorpha</taxon>
        <taxon>Diplogasteroidea</taxon>
        <taxon>Neodiplogasteridae</taxon>
        <taxon>Pristionchus</taxon>
    </lineage>
</organism>
<evidence type="ECO:0000313" key="4">
    <source>
        <dbReference type="Proteomes" id="UP001328107"/>
    </source>
</evidence>
<reference evidence="4" key="1">
    <citation type="submission" date="2022-10" db="EMBL/GenBank/DDBJ databases">
        <title>Genome assembly of Pristionchus species.</title>
        <authorList>
            <person name="Yoshida K."/>
            <person name="Sommer R.J."/>
        </authorList>
    </citation>
    <scope>NUCLEOTIDE SEQUENCE [LARGE SCALE GENOMIC DNA]</scope>
    <source>
        <strain evidence="4">RS5460</strain>
    </source>
</reference>
<keyword evidence="2" id="KW-0819">tRNA processing</keyword>
<dbReference type="GO" id="GO:0002143">
    <property type="term" value="P:tRNA wobble position uridine thiolation"/>
    <property type="evidence" value="ECO:0007669"/>
    <property type="project" value="TreeGrafter"/>
</dbReference>
<dbReference type="Gene3D" id="3.40.50.620">
    <property type="entry name" value="HUPs"/>
    <property type="match status" value="1"/>
</dbReference>
<dbReference type="HAMAP" id="MF_03054">
    <property type="entry name" value="CTU2"/>
    <property type="match status" value="1"/>
</dbReference>
<protein>
    <recommendedName>
        <fullName evidence="5">Cytoplasmic tRNA 2-thiolation protein 2</fullName>
    </recommendedName>
</protein>
<dbReference type="GO" id="GO:0005829">
    <property type="term" value="C:cytosol"/>
    <property type="evidence" value="ECO:0007669"/>
    <property type="project" value="TreeGrafter"/>
</dbReference>
<feature type="non-terminal residue" evidence="3">
    <location>
        <position position="1"/>
    </location>
</feature>
<gene>
    <name evidence="3" type="ORF">PMAYCL1PPCAC_02146</name>
</gene>
<dbReference type="PANTHER" id="PTHR20882">
    <property type="entry name" value="CYTOPLASMIC TRNA 2-THIOLATION PROTEIN 2"/>
    <property type="match status" value="1"/>
</dbReference>
<proteinExistence type="inferred from homology"/>
<dbReference type="PANTHER" id="PTHR20882:SF14">
    <property type="entry name" value="CYTOPLASMIC TRNA 2-THIOLATION PROTEIN 2"/>
    <property type="match status" value="1"/>
</dbReference>
<evidence type="ECO:0000256" key="2">
    <source>
        <dbReference type="ARBA" id="ARBA00022694"/>
    </source>
</evidence>
<accession>A0AAN4Z182</accession>
<dbReference type="InterPro" id="IPR014729">
    <property type="entry name" value="Rossmann-like_a/b/a_fold"/>
</dbReference>
<evidence type="ECO:0008006" key="5">
    <source>
        <dbReference type="Google" id="ProtNLM"/>
    </source>
</evidence>
<dbReference type="GO" id="GO:0016783">
    <property type="term" value="F:sulfurtransferase activity"/>
    <property type="evidence" value="ECO:0007669"/>
    <property type="project" value="TreeGrafter"/>
</dbReference>
<keyword evidence="4" id="KW-1185">Reference proteome</keyword>